<organism evidence="3 4">
    <name type="scientific">Fusobacterium nucleatum subsp. polymorphum</name>
    <name type="common">Fusobacterium polymorphum</name>
    <dbReference type="NCBI Taxonomy" id="76857"/>
    <lineage>
        <taxon>Bacteria</taxon>
        <taxon>Fusobacteriati</taxon>
        <taxon>Fusobacteriota</taxon>
        <taxon>Fusobacteriia</taxon>
        <taxon>Fusobacteriales</taxon>
        <taxon>Fusobacteriaceae</taxon>
        <taxon>Fusobacterium</taxon>
    </lineage>
</organism>
<dbReference type="GO" id="GO:0004493">
    <property type="term" value="F:methylmalonyl-CoA epimerase activity"/>
    <property type="evidence" value="ECO:0007669"/>
    <property type="project" value="TreeGrafter"/>
</dbReference>
<evidence type="ECO:0000256" key="1">
    <source>
        <dbReference type="ARBA" id="ARBA00022723"/>
    </source>
</evidence>
<accession>A0A2C6C754</accession>
<evidence type="ECO:0000313" key="3">
    <source>
        <dbReference type="EMBL" id="PHI11892.1"/>
    </source>
</evidence>
<dbReference type="Pfam" id="PF13669">
    <property type="entry name" value="Glyoxalase_4"/>
    <property type="match status" value="1"/>
</dbReference>
<dbReference type="InterPro" id="IPR029068">
    <property type="entry name" value="Glyas_Bleomycin-R_OHBP_Dase"/>
</dbReference>
<gene>
    <name evidence="3" type="ORF">CBG56_08730</name>
</gene>
<dbReference type="RefSeq" id="WP_098997611.1">
    <property type="nucleotide sequence ID" value="NZ_CP077153.1"/>
</dbReference>
<dbReference type="PANTHER" id="PTHR43048">
    <property type="entry name" value="METHYLMALONYL-COA EPIMERASE"/>
    <property type="match status" value="1"/>
</dbReference>
<reference evidence="3 4" key="1">
    <citation type="submission" date="2017-06" db="EMBL/GenBank/DDBJ databases">
        <title>Draft genome sequence of Fusobacterium nucleatum subsp. polymorphum KCOM 1274 (=ChDC F309).</title>
        <authorList>
            <person name="Kook J.-K."/>
            <person name="Park S.-N."/>
            <person name="Lim Y.K."/>
            <person name="Roh H."/>
        </authorList>
    </citation>
    <scope>NUCLEOTIDE SEQUENCE [LARGE SCALE GENOMIC DNA]</scope>
    <source>
        <strain evidence="4">KCOM 1274 (ChDC F309)</strain>
    </source>
</reference>
<dbReference type="Gene3D" id="3.10.180.10">
    <property type="entry name" value="2,3-Dihydroxybiphenyl 1,2-Dioxygenase, domain 1"/>
    <property type="match status" value="1"/>
</dbReference>
<keyword evidence="1" id="KW-0479">Metal-binding</keyword>
<dbReference type="GO" id="GO:0046872">
    <property type="term" value="F:metal ion binding"/>
    <property type="evidence" value="ECO:0007669"/>
    <property type="project" value="UniProtKB-KW"/>
</dbReference>
<dbReference type="PROSITE" id="PS51819">
    <property type="entry name" value="VOC"/>
    <property type="match status" value="1"/>
</dbReference>
<dbReference type="AlphaFoldDB" id="A0A2C6C754"/>
<evidence type="ECO:0000259" key="2">
    <source>
        <dbReference type="PROSITE" id="PS51819"/>
    </source>
</evidence>
<dbReference type="Proteomes" id="UP000224507">
    <property type="component" value="Unassembled WGS sequence"/>
</dbReference>
<proteinExistence type="predicted"/>
<feature type="domain" description="VOC" evidence="2">
    <location>
        <begin position="6"/>
        <end position="134"/>
    </location>
</feature>
<dbReference type="SUPFAM" id="SSF54593">
    <property type="entry name" value="Glyoxalase/Bleomycin resistance protein/Dihydroxybiphenyl dioxygenase"/>
    <property type="match status" value="1"/>
</dbReference>
<name>A0A2C6C754_FUSNP</name>
<evidence type="ECO:0000313" key="4">
    <source>
        <dbReference type="Proteomes" id="UP000224507"/>
    </source>
</evidence>
<sequence length="140" mass="16609">MSIQFKLHHNGCAVKNLEKAIKYYVDVMGYEIYIPPFKFEEENIMVCFLKSPNENVLLELIEGIGDKSPIRKYIKQFNGGVYHSCYQVDDIYKAILYLKKYDFIPLKKKIMENDRYIAKYMLTPDNYLIEFIQVKEGNEL</sequence>
<dbReference type="EMBL" id="NIRO01000011">
    <property type="protein sequence ID" value="PHI11892.1"/>
    <property type="molecule type" value="Genomic_DNA"/>
</dbReference>
<dbReference type="PANTHER" id="PTHR43048:SF3">
    <property type="entry name" value="METHYLMALONYL-COA EPIMERASE, MITOCHONDRIAL"/>
    <property type="match status" value="1"/>
</dbReference>
<dbReference type="InterPro" id="IPR037523">
    <property type="entry name" value="VOC_core"/>
</dbReference>
<protein>
    <recommendedName>
        <fullName evidence="2">VOC domain-containing protein</fullName>
    </recommendedName>
</protein>
<comment type="caution">
    <text evidence="3">The sequence shown here is derived from an EMBL/GenBank/DDBJ whole genome shotgun (WGS) entry which is preliminary data.</text>
</comment>
<dbReference type="InterPro" id="IPR051785">
    <property type="entry name" value="MMCE/EMCE_epimerase"/>
</dbReference>
<dbReference type="GO" id="GO:0046491">
    <property type="term" value="P:L-methylmalonyl-CoA metabolic process"/>
    <property type="evidence" value="ECO:0007669"/>
    <property type="project" value="TreeGrafter"/>
</dbReference>